<protein>
    <submittedName>
        <fullName evidence="1">Glycosylhydrolase-like jelly roll fold domain-containing protein</fullName>
    </submittedName>
</protein>
<keyword evidence="2" id="KW-1185">Reference proteome</keyword>
<accession>A0ABV1WC92</accession>
<dbReference type="SUPFAM" id="SSF49785">
    <property type="entry name" value="Galactose-binding domain-like"/>
    <property type="match status" value="1"/>
</dbReference>
<organism evidence="1 2">
    <name type="scientific">Streptomyces carpinensis</name>
    <dbReference type="NCBI Taxonomy" id="66369"/>
    <lineage>
        <taxon>Bacteria</taxon>
        <taxon>Bacillati</taxon>
        <taxon>Actinomycetota</taxon>
        <taxon>Actinomycetes</taxon>
        <taxon>Kitasatosporales</taxon>
        <taxon>Streptomycetaceae</taxon>
        <taxon>Streptomyces</taxon>
    </lineage>
</organism>
<dbReference type="InterPro" id="IPR053161">
    <property type="entry name" value="Ulvan_degrading_GH"/>
</dbReference>
<proteinExistence type="predicted"/>
<dbReference type="Proteomes" id="UP001458415">
    <property type="component" value="Unassembled WGS sequence"/>
</dbReference>
<dbReference type="Gene3D" id="2.60.120.260">
    <property type="entry name" value="Galactose-binding domain-like"/>
    <property type="match status" value="1"/>
</dbReference>
<gene>
    <name evidence="1" type="ORF">ABT317_33585</name>
</gene>
<dbReference type="InterPro" id="IPR008979">
    <property type="entry name" value="Galactose-bd-like_sf"/>
</dbReference>
<comment type="caution">
    <text evidence="1">The sequence shown here is derived from an EMBL/GenBank/DDBJ whole genome shotgun (WGS) entry which is preliminary data.</text>
</comment>
<feature type="non-terminal residue" evidence="1">
    <location>
        <position position="1"/>
    </location>
</feature>
<dbReference type="EMBL" id="JBEPCU010000847">
    <property type="protein sequence ID" value="MER6981771.1"/>
    <property type="molecule type" value="Genomic_DNA"/>
</dbReference>
<dbReference type="PANTHER" id="PTHR36848:SF2">
    <property type="entry name" value="SECRETED PROTEIN"/>
    <property type="match status" value="1"/>
</dbReference>
<dbReference type="PANTHER" id="PTHR36848">
    <property type="entry name" value="DNA-BINDING PROTEIN (PUTATIVE SECRETED PROTEIN)-RELATED"/>
    <property type="match status" value="1"/>
</dbReference>
<sequence length="136" mass="14725">AVTGEWTLTLERDGATPVTGPLGSWTDQDRLFSGSGTYTVTVPVERSLLDGRRVLLDLGDVREVAAVTVNGTALEPLLWAPFVIDVTASLVAGDNRLEVRVANTLSNERNKPLPSGLLGPVTLRFRRRVTTDLTRV</sequence>
<reference evidence="1 2" key="1">
    <citation type="submission" date="2024-06" db="EMBL/GenBank/DDBJ databases">
        <title>The Natural Products Discovery Center: Release of the First 8490 Sequenced Strains for Exploring Actinobacteria Biosynthetic Diversity.</title>
        <authorList>
            <person name="Kalkreuter E."/>
            <person name="Kautsar S.A."/>
            <person name="Yang D."/>
            <person name="Bader C.D."/>
            <person name="Teijaro C.N."/>
            <person name="Fluegel L."/>
            <person name="Davis C.M."/>
            <person name="Simpson J.R."/>
            <person name="Lauterbach L."/>
            <person name="Steele A.D."/>
            <person name="Gui C."/>
            <person name="Meng S."/>
            <person name="Li G."/>
            <person name="Viehrig K."/>
            <person name="Ye F."/>
            <person name="Su P."/>
            <person name="Kiefer A.F."/>
            <person name="Nichols A."/>
            <person name="Cepeda A.J."/>
            <person name="Yan W."/>
            <person name="Fan B."/>
            <person name="Jiang Y."/>
            <person name="Adhikari A."/>
            <person name="Zheng C.-J."/>
            <person name="Schuster L."/>
            <person name="Cowan T.M."/>
            <person name="Smanski M.J."/>
            <person name="Chevrette M.G."/>
            <person name="De Carvalho L.P.S."/>
            <person name="Shen B."/>
        </authorList>
    </citation>
    <scope>NUCLEOTIDE SEQUENCE [LARGE SCALE GENOMIC DNA]</scope>
    <source>
        <strain evidence="1 2">NPDC000634</strain>
    </source>
</reference>
<name>A0ABV1WC92_9ACTN</name>
<evidence type="ECO:0000313" key="1">
    <source>
        <dbReference type="EMBL" id="MER6981771.1"/>
    </source>
</evidence>
<dbReference type="NCBIfam" id="NF045579">
    <property type="entry name" value="rhamnoside_JR"/>
    <property type="match status" value="1"/>
</dbReference>
<evidence type="ECO:0000313" key="2">
    <source>
        <dbReference type="Proteomes" id="UP001458415"/>
    </source>
</evidence>